<dbReference type="Proteomes" id="UP000020492">
    <property type="component" value="Unassembled WGS sequence"/>
</dbReference>
<accession>A0A016QLI9</accession>
<dbReference type="EMBL" id="JHAC01000070">
    <property type="protein sequence ID" value="EYB66629.1"/>
    <property type="molecule type" value="Genomic_DNA"/>
</dbReference>
<evidence type="ECO:0000313" key="1">
    <source>
        <dbReference type="EMBL" id="EYB66629.1"/>
    </source>
</evidence>
<sequence length="56" mass="6240">MLNIGAGELLLLLLVFAVLLGSLSILVRATRRARDAGESARLRELEARLRELEKRP</sequence>
<comment type="caution">
    <text evidence="1">The sequence shown here is derived from an EMBL/GenBank/DDBJ whole genome shotgun (WGS) entry which is preliminary data.</text>
</comment>
<dbReference type="PATRIC" id="fig|1476583.3.peg.3259"/>
<organism evidence="1 2">
    <name type="scientific">Deinococcus phoenicis</name>
    <dbReference type="NCBI Taxonomy" id="1476583"/>
    <lineage>
        <taxon>Bacteria</taxon>
        <taxon>Thermotogati</taxon>
        <taxon>Deinococcota</taxon>
        <taxon>Deinococci</taxon>
        <taxon>Deinococcales</taxon>
        <taxon>Deinococcaceae</taxon>
        <taxon>Deinococcus</taxon>
    </lineage>
</organism>
<protein>
    <submittedName>
        <fullName evidence="1">Uncharacterized protein</fullName>
    </submittedName>
</protein>
<keyword evidence="2" id="KW-1185">Reference proteome</keyword>
<dbReference type="AlphaFoldDB" id="A0A016QLI9"/>
<proteinExistence type="predicted"/>
<name>A0A016QLI9_9DEIO</name>
<gene>
    <name evidence="1" type="ORF">DEIPH_ctg079orf0008</name>
</gene>
<evidence type="ECO:0000313" key="2">
    <source>
        <dbReference type="Proteomes" id="UP000020492"/>
    </source>
</evidence>
<reference evidence="1 2" key="1">
    <citation type="submission" date="2014-03" db="EMBL/GenBank/DDBJ databases">
        <title>Draft genome sequence of Deinococcus phoenicis 1P10ME.</title>
        <authorList>
            <person name="Stepanov V.G."/>
            <person name="Vaishampayan P."/>
            <person name="Venkateswaran K."/>
            <person name="Fox G.E."/>
        </authorList>
    </citation>
    <scope>NUCLEOTIDE SEQUENCE [LARGE SCALE GENOMIC DNA]</scope>
    <source>
        <strain evidence="1 2">1P10ME</strain>
    </source>
</reference>
<dbReference type="RefSeq" id="WP_161636083.1">
    <property type="nucleotide sequence ID" value="NZ_JHAC01000070.1"/>
</dbReference>